<dbReference type="PANTHER" id="PTHR24373:SF370">
    <property type="entry name" value="FISH-LIPS, ISOFORM E"/>
    <property type="match status" value="1"/>
</dbReference>
<evidence type="ECO:0000313" key="4">
    <source>
        <dbReference type="EMBL" id="KAH3711429.1"/>
    </source>
</evidence>
<comment type="caution">
    <text evidence="4">The sequence shown here is derived from an EMBL/GenBank/DDBJ whole genome shotgun (WGS) entry which is preliminary data.</text>
</comment>
<dbReference type="InterPro" id="IPR001611">
    <property type="entry name" value="Leu-rich_rpt"/>
</dbReference>
<evidence type="ECO:0000256" key="1">
    <source>
        <dbReference type="ARBA" id="ARBA00022614"/>
    </source>
</evidence>
<accession>A0A9D3Z3Y4</accession>
<protein>
    <submittedName>
        <fullName evidence="4">Uncharacterized protein</fullName>
    </submittedName>
</protein>
<dbReference type="Proteomes" id="UP000828390">
    <property type="component" value="Unassembled WGS sequence"/>
</dbReference>
<keyword evidence="1" id="KW-0433">Leucine-rich repeat</keyword>
<evidence type="ECO:0000256" key="3">
    <source>
        <dbReference type="ARBA" id="ARBA00022737"/>
    </source>
</evidence>
<dbReference type="GO" id="GO:0005615">
    <property type="term" value="C:extracellular space"/>
    <property type="evidence" value="ECO:0007669"/>
    <property type="project" value="TreeGrafter"/>
</dbReference>
<keyword evidence="5" id="KW-1185">Reference proteome</keyword>
<dbReference type="AlphaFoldDB" id="A0A9D3Z3Y4"/>
<dbReference type="Gene3D" id="3.80.10.10">
    <property type="entry name" value="Ribonuclease Inhibitor"/>
    <property type="match status" value="1"/>
</dbReference>
<organism evidence="4 5">
    <name type="scientific">Dreissena polymorpha</name>
    <name type="common">Zebra mussel</name>
    <name type="synonym">Mytilus polymorpha</name>
    <dbReference type="NCBI Taxonomy" id="45954"/>
    <lineage>
        <taxon>Eukaryota</taxon>
        <taxon>Metazoa</taxon>
        <taxon>Spiralia</taxon>
        <taxon>Lophotrochozoa</taxon>
        <taxon>Mollusca</taxon>
        <taxon>Bivalvia</taxon>
        <taxon>Autobranchia</taxon>
        <taxon>Heteroconchia</taxon>
        <taxon>Euheterodonta</taxon>
        <taxon>Imparidentia</taxon>
        <taxon>Neoheterodontei</taxon>
        <taxon>Myida</taxon>
        <taxon>Dreissenoidea</taxon>
        <taxon>Dreissenidae</taxon>
        <taxon>Dreissena</taxon>
    </lineage>
</organism>
<gene>
    <name evidence="4" type="ORF">DPMN_071098</name>
</gene>
<dbReference type="PROSITE" id="PS51450">
    <property type="entry name" value="LRR"/>
    <property type="match status" value="2"/>
</dbReference>
<dbReference type="SMART" id="SM00369">
    <property type="entry name" value="LRR_TYP"/>
    <property type="match status" value="3"/>
</dbReference>
<reference evidence="4" key="2">
    <citation type="submission" date="2020-11" db="EMBL/GenBank/DDBJ databases">
        <authorList>
            <person name="McCartney M.A."/>
            <person name="Auch B."/>
            <person name="Kono T."/>
            <person name="Mallez S."/>
            <person name="Becker A."/>
            <person name="Gohl D.M."/>
            <person name="Silverstein K.A.T."/>
            <person name="Koren S."/>
            <person name="Bechman K.B."/>
            <person name="Herman A."/>
            <person name="Abrahante J.E."/>
            <person name="Garbe J."/>
        </authorList>
    </citation>
    <scope>NUCLEOTIDE SEQUENCE</scope>
    <source>
        <strain evidence="4">Duluth1</strain>
        <tissue evidence="4">Whole animal</tissue>
    </source>
</reference>
<keyword evidence="2" id="KW-0732">Signal</keyword>
<sequence>MPGLSYNQLRNISRATFSGLIKLQYLYLHSNALESIDDGVFAEVPNLTTLWLSDNKLRNISRATFRGLIKLQTLILENNALESIDDGVFAEVTNLNRLGNEVHINQMRLITCSWQFNKSNV</sequence>
<proteinExistence type="predicted"/>
<dbReference type="Pfam" id="PF13855">
    <property type="entry name" value="LRR_8"/>
    <property type="match status" value="1"/>
</dbReference>
<evidence type="ECO:0000313" key="5">
    <source>
        <dbReference type="Proteomes" id="UP000828390"/>
    </source>
</evidence>
<dbReference type="SUPFAM" id="SSF52058">
    <property type="entry name" value="L domain-like"/>
    <property type="match status" value="1"/>
</dbReference>
<dbReference type="InterPro" id="IPR032675">
    <property type="entry name" value="LRR_dom_sf"/>
</dbReference>
<dbReference type="InterPro" id="IPR003591">
    <property type="entry name" value="Leu-rich_rpt_typical-subtyp"/>
</dbReference>
<evidence type="ECO:0000256" key="2">
    <source>
        <dbReference type="ARBA" id="ARBA00022729"/>
    </source>
</evidence>
<name>A0A9D3Z3Y4_DREPO</name>
<dbReference type="InterPro" id="IPR050328">
    <property type="entry name" value="Dev_Immune_Receptor"/>
</dbReference>
<dbReference type="GO" id="GO:0031012">
    <property type="term" value="C:extracellular matrix"/>
    <property type="evidence" value="ECO:0007669"/>
    <property type="project" value="TreeGrafter"/>
</dbReference>
<keyword evidence="3" id="KW-0677">Repeat</keyword>
<dbReference type="EMBL" id="JAIWYP010000014">
    <property type="protein sequence ID" value="KAH3711429.1"/>
    <property type="molecule type" value="Genomic_DNA"/>
</dbReference>
<dbReference type="PANTHER" id="PTHR24373">
    <property type="entry name" value="SLIT RELATED LEUCINE-RICH REPEAT NEURONAL PROTEIN"/>
    <property type="match status" value="1"/>
</dbReference>
<reference evidence="4" key="1">
    <citation type="journal article" date="2019" name="bioRxiv">
        <title>The Genome of the Zebra Mussel, Dreissena polymorpha: A Resource for Invasive Species Research.</title>
        <authorList>
            <person name="McCartney M.A."/>
            <person name="Auch B."/>
            <person name="Kono T."/>
            <person name="Mallez S."/>
            <person name="Zhang Y."/>
            <person name="Obille A."/>
            <person name="Becker A."/>
            <person name="Abrahante J.E."/>
            <person name="Garbe J."/>
            <person name="Badalamenti J.P."/>
            <person name="Herman A."/>
            <person name="Mangelson H."/>
            <person name="Liachko I."/>
            <person name="Sullivan S."/>
            <person name="Sone E.D."/>
            <person name="Koren S."/>
            <person name="Silverstein K.A.T."/>
            <person name="Beckman K.B."/>
            <person name="Gohl D.M."/>
        </authorList>
    </citation>
    <scope>NUCLEOTIDE SEQUENCE</scope>
    <source>
        <strain evidence="4">Duluth1</strain>
        <tissue evidence="4">Whole animal</tissue>
    </source>
</reference>